<sequence length="282" mass="30437">MKHKFLVGTALVLILIGVVGMAYHKFKFEDEYPEHKQTWALNPDEIKKLHITSNYDVDISFSSSTGGEGYVEFQGNVHPKVIDRLKELTAVGPEFSIDLTPPSTTQFLSVNLKSPKGKINVALPKETELEDLAISTMSADIKLEGATSNNIDISSLSGSIYLTNLKATGLKLDTHSGDIIGDDIRSSVQASSLSGEIDLKQIEGTANLETYSGDVEIGQRAVSSITATTISGDVEITPDPGFNGFYETKTLSGSVNIPESPKESKHTIKADTYSGDIDIKLP</sequence>
<keyword evidence="3" id="KW-1185">Reference proteome</keyword>
<name>A0A1X7HAF7_9BACL</name>
<dbReference type="Pfam" id="PF13349">
    <property type="entry name" value="DUF4097"/>
    <property type="match status" value="1"/>
</dbReference>
<feature type="domain" description="DUF4097" evidence="1">
    <location>
        <begin position="46"/>
        <end position="279"/>
    </location>
</feature>
<dbReference type="EMBL" id="LT840184">
    <property type="protein sequence ID" value="SMF82199.1"/>
    <property type="molecule type" value="Genomic_DNA"/>
</dbReference>
<evidence type="ECO:0000313" key="2">
    <source>
        <dbReference type="EMBL" id="SMF82199.1"/>
    </source>
</evidence>
<dbReference type="PANTHER" id="PTHR34094:SF1">
    <property type="entry name" value="PROTEIN FAM185A"/>
    <property type="match status" value="1"/>
</dbReference>
<dbReference type="STRING" id="1313296.SAMN05661091_2127"/>
<evidence type="ECO:0000259" key="1">
    <source>
        <dbReference type="Pfam" id="PF13349"/>
    </source>
</evidence>
<dbReference type="AlphaFoldDB" id="A0A1X7HAF7"/>
<dbReference type="InterPro" id="IPR025164">
    <property type="entry name" value="Toastrack_DUF4097"/>
</dbReference>
<dbReference type="PANTHER" id="PTHR34094">
    <property type="match status" value="1"/>
</dbReference>
<gene>
    <name evidence="2" type="ORF">SAMN05661091_2127</name>
</gene>
<organism evidence="2 3">
    <name type="scientific">Paenibacillus uliginis N3/975</name>
    <dbReference type="NCBI Taxonomy" id="1313296"/>
    <lineage>
        <taxon>Bacteria</taxon>
        <taxon>Bacillati</taxon>
        <taxon>Bacillota</taxon>
        <taxon>Bacilli</taxon>
        <taxon>Bacillales</taxon>
        <taxon>Paenibacillaceae</taxon>
        <taxon>Paenibacillus</taxon>
    </lineage>
</organism>
<dbReference type="RefSeq" id="WP_208919012.1">
    <property type="nucleotide sequence ID" value="NZ_LT840184.1"/>
</dbReference>
<proteinExistence type="predicted"/>
<protein>
    <submittedName>
        <fullName evidence="2">Putative adhesin</fullName>
    </submittedName>
</protein>
<evidence type="ECO:0000313" key="3">
    <source>
        <dbReference type="Proteomes" id="UP000192940"/>
    </source>
</evidence>
<accession>A0A1X7HAF7</accession>
<dbReference type="Proteomes" id="UP000192940">
    <property type="component" value="Chromosome I"/>
</dbReference>
<reference evidence="2 3" key="1">
    <citation type="submission" date="2017-04" db="EMBL/GenBank/DDBJ databases">
        <authorList>
            <person name="Afonso C.L."/>
            <person name="Miller P.J."/>
            <person name="Scott M.A."/>
            <person name="Spackman E."/>
            <person name="Goraichik I."/>
            <person name="Dimitrov K.M."/>
            <person name="Suarez D.L."/>
            <person name="Swayne D.E."/>
        </authorList>
    </citation>
    <scope>NUCLEOTIDE SEQUENCE [LARGE SCALE GENOMIC DNA]</scope>
    <source>
        <strain evidence="2 3">N3/975</strain>
    </source>
</reference>